<feature type="transmembrane region" description="Helical" evidence="7">
    <location>
        <begin position="323"/>
        <end position="340"/>
    </location>
</feature>
<feature type="transmembrane region" description="Helical" evidence="7">
    <location>
        <begin position="28"/>
        <end position="46"/>
    </location>
</feature>
<evidence type="ECO:0000256" key="3">
    <source>
        <dbReference type="ARBA" id="ARBA00022679"/>
    </source>
</evidence>
<dbReference type="Proteomes" id="UP001143548">
    <property type="component" value="Unassembled WGS sequence"/>
</dbReference>
<evidence type="ECO:0000313" key="10">
    <source>
        <dbReference type="Proteomes" id="UP001143548"/>
    </source>
</evidence>
<evidence type="ECO:0000256" key="7">
    <source>
        <dbReference type="SAM" id="Phobius"/>
    </source>
</evidence>
<evidence type="ECO:0000256" key="1">
    <source>
        <dbReference type="ARBA" id="ARBA00004141"/>
    </source>
</evidence>
<dbReference type="InterPro" id="IPR044851">
    <property type="entry name" value="Wax_synthase"/>
</dbReference>
<proteinExistence type="inferred from homology"/>
<dbReference type="PANTHER" id="PTHR31595">
    <property type="entry name" value="LONG-CHAIN-ALCOHOL O-FATTY-ACYLTRANSFERASE 3-RELATED"/>
    <property type="match status" value="1"/>
</dbReference>
<dbReference type="InterPro" id="IPR032805">
    <property type="entry name" value="Wax_synthase_dom"/>
</dbReference>
<comment type="similarity">
    <text evidence="2">Belongs to the wax synthase family.</text>
</comment>
<protein>
    <recommendedName>
        <fullName evidence="8">Wax synthase domain-containing protein</fullName>
    </recommendedName>
</protein>
<reference evidence="9" key="1">
    <citation type="submission" date="2022-07" db="EMBL/GenBank/DDBJ databases">
        <title>Taxonomy of Aspergillus series Nigri: significant species reduction supported by multi-species coalescent approaches.</title>
        <authorList>
            <person name="Bian C."/>
            <person name="Kusuya Y."/>
            <person name="Sklenar F."/>
            <person name="D'hooge E."/>
            <person name="Yaguchi T."/>
            <person name="Takahashi H."/>
            <person name="Hubka V."/>
        </authorList>
    </citation>
    <scope>NUCLEOTIDE SEQUENCE</scope>
    <source>
        <strain evidence="9">CBS 733.88</strain>
    </source>
</reference>
<feature type="domain" description="Wax synthase" evidence="8">
    <location>
        <begin position="265"/>
        <end position="346"/>
    </location>
</feature>
<keyword evidence="6 7" id="KW-0472">Membrane</keyword>
<accession>A0A9W5YKN3</accession>
<dbReference type="AlphaFoldDB" id="A0A9W5YKN3"/>
<dbReference type="GO" id="GO:0008374">
    <property type="term" value="F:O-acyltransferase activity"/>
    <property type="evidence" value="ECO:0007669"/>
    <property type="project" value="InterPro"/>
</dbReference>
<feature type="transmembrane region" description="Helical" evidence="7">
    <location>
        <begin position="167"/>
        <end position="185"/>
    </location>
</feature>
<evidence type="ECO:0000256" key="2">
    <source>
        <dbReference type="ARBA" id="ARBA00007282"/>
    </source>
</evidence>
<comment type="caution">
    <text evidence="9">The sequence shown here is derived from an EMBL/GenBank/DDBJ whole genome shotgun (WGS) entry which is preliminary data.</text>
</comment>
<sequence length="456" mass="50732">MADMTASTLEPLEPASHSWVGGLRLQGSLYSTHYTALAFLLAVCIPSVPRKSILRYGLLLLQMTCVWQGFVAPPPPVSDSAILYTSGVLMANLLARYFDRLYTVIPEESFHRITSTHPQNKEDATTLPVTQRLAWSLELFSVTRGIGWNWRVSGVPKFTAPKSRSRFVTAQLLTLIAMYAGLYLVEVVCQELLAASPSPVITTTTTPGNEIQIPTLLRDLLLYALIVLGLALVVYSHFAIFVLPLSILCVGLQVGPVAWRDMSAWPPDYGSLREAYSLRRFWGITWHQQLRRQTGAPGAYLLSFLPEGVRTSKRRLARLIRRYLLLVTAFVVSGWIHTSGSYHVSRGLGLPVSYGGEVKYFLSQAISVMLEDLGCWLLGMDDRSAAEVSLLRRWVGYVVTASWYFWSRVHWSVVPVAVASGIQDARGPLFVALEHTRRSAQAVPGNFVATAWKTFL</sequence>
<keyword evidence="5 7" id="KW-1133">Transmembrane helix</keyword>
<feature type="transmembrane region" description="Helical" evidence="7">
    <location>
        <begin position="53"/>
        <end position="70"/>
    </location>
</feature>
<dbReference type="PANTHER" id="PTHR31595:SF60">
    <property type="entry name" value="BIOSYNTHESIS PROTEIN (TRI7), PUTATIVE (AFU_ORTHOLOGUE AFUA_8G05970)-RELATED"/>
    <property type="match status" value="1"/>
</dbReference>
<dbReference type="EMBL" id="BROQ01000011">
    <property type="protein sequence ID" value="GKZ18414.1"/>
    <property type="molecule type" value="Genomic_DNA"/>
</dbReference>
<feature type="transmembrane region" description="Helical" evidence="7">
    <location>
        <begin position="220"/>
        <end position="252"/>
    </location>
</feature>
<keyword evidence="4 7" id="KW-0812">Transmembrane</keyword>
<dbReference type="GO" id="GO:0006629">
    <property type="term" value="P:lipid metabolic process"/>
    <property type="evidence" value="ECO:0007669"/>
    <property type="project" value="InterPro"/>
</dbReference>
<gene>
    <name evidence="9" type="ORF">AbraCBS73388_000984</name>
</gene>
<organism evidence="9 10">
    <name type="scientific">Aspergillus brasiliensis</name>
    <dbReference type="NCBI Taxonomy" id="319629"/>
    <lineage>
        <taxon>Eukaryota</taxon>
        <taxon>Fungi</taxon>
        <taxon>Dikarya</taxon>
        <taxon>Ascomycota</taxon>
        <taxon>Pezizomycotina</taxon>
        <taxon>Eurotiomycetes</taxon>
        <taxon>Eurotiomycetidae</taxon>
        <taxon>Eurotiales</taxon>
        <taxon>Aspergillaceae</taxon>
        <taxon>Aspergillus</taxon>
        <taxon>Aspergillus subgen. Circumdati</taxon>
    </lineage>
</organism>
<evidence type="ECO:0000256" key="6">
    <source>
        <dbReference type="ARBA" id="ARBA00023136"/>
    </source>
</evidence>
<keyword evidence="3" id="KW-0808">Transferase</keyword>
<comment type="subcellular location">
    <subcellularLocation>
        <location evidence="1">Membrane</location>
        <topology evidence="1">Multi-pass membrane protein</topology>
    </subcellularLocation>
</comment>
<evidence type="ECO:0000259" key="8">
    <source>
        <dbReference type="Pfam" id="PF13813"/>
    </source>
</evidence>
<evidence type="ECO:0000256" key="4">
    <source>
        <dbReference type="ARBA" id="ARBA00022692"/>
    </source>
</evidence>
<dbReference type="Pfam" id="PF13813">
    <property type="entry name" value="MBOAT_2"/>
    <property type="match status" value="1"/>
</dbReference>
<name>A0A9W5YKN3_9EURO</name>
<feature type="transmembrane region" description="Helical" evidence="7">
    <location>
        <begin position="82"/>
        <end position="98"/>
    </location>
</feature>
<dbReference type="GO" id="GO:0016020">
    <property type="term" value="C:membrane"/>
    <property type="evidence" value="ECO:0007669"/>
    <property type="project" value="UniProtKB-SubCell"/>
</dbReference>
<evidence type="ECO:0000256" key="5">
    <source>
        <dbReference type="ARBA" id="ARBA00022989"/>
    </source>
</evidence>
<evidence type="ECO:0000313" key="9">
    <source>
        <dbReference type="EMBL" id="GKZ18414.1"/>
    </source>
</evidence>